<dbReference type="SMART" id="SM00382">
    <property type="entry name" value="AAA"/>
    <property type="match status" value="1"/>
</dbReference>
<protein>
    <submittedName>
        <fullName evidence="5">ABC-2 type transport system ATP-binding protein</fullName>
    </submittedName>
</protein>
<keyword evidence="3 5" id="KW-0067">ATP-binding</keyword>
<dbReference type="PROSITE" id="PS50893">
    <property type="entry name" value="ABC_TRANSPORTER_2"/>
    <property type="match status" value="1"/>
</dbReference>
<feature type="domain" description="ABC transporter" evidence="4">
    <location>
        <begin position="8"/>
        <end position="237"/>
    </location>
</feature>
<proteinExistence type="predicted"/>
<evidence type="ECO:0000256" key="1">
    <source>
        <dbReference type="ARBA" id="ARBA00022448"/>
    </source>
</evidence>
<evidence type="ECO:0000256" key="3">
    <source>
        <dbReference type="ARBA" id="ARBA00022840"/>
    </source>
</evidence>
<keyword evidence="1" id="KW-0813">Transport</keyword>
<dbReference type="Proteomes" id="UP000184295">
    <property type="component" value="Unassembled WGS sequence"/>
</dbReference>
<name>A0A1M4S5K7_9ACTN</name>
<keyword evidence="2" id="KW-0547">Nucleotide-binding</keyword>
<keyword evidence="6" id="KW-1185">Reference proteome</keyword>
<dbReference type="GO" id="GO:0016887">
    <property type="term" value="F:ATP hydrolysis activity"/>
    <property type="evidence" value="ECO:0007669"/>
    <property type="project" value="InterPro"/>
</dbReference>
<sequence>MSISIDLLVAESLYQSYADKVVLDGLSLNVEAGEIHGLLGANGAGKTTTLNILAGLVPPKSGNVYVCGKAVWPRPESIKALVGFVADEPIFIPNLSAFEHASLFARCFGFGRASKDRAEEVLSLVGLLETKDSRVEELSRGMKKRLALALALVARPKVLLLDEPTVGLDPMWIRKVKDLLCKFKEEGLAIVFSSHLLELVESVVDRVTVLKAGRVIGSGILDDLRDQASVDEKADLERVFFALTDPEDVPTGD</sequence>
<dbReference type="InterPro" id="IPR003593">
    <property type="entry name" value="AAA+_ATPase"/>
</dbReference>
<dbReference type="InterPro" id="IPR003439">
    <property type="entry name" value="ABC_transporter-like_ATP-bd"/>
</dbReference>
<organism evidence="5 6">
    <name type="scientific">Ferrithrix thermotolerans DSM 19514</name>
    <dbReference type="NCBI Taxonomy" id="1121881"/>
    <lineage>
        <taxon>Bacteria</taxon>
        <taxon>Bacillati</taxon>
        <taxon>Actinomycetota</taxon>
        <taxon>Acidimicrobiia</taxon>
        <taxon>Acidimicrobiales</taxon>
        <taxon>Acidimicrobiaceae</taxon>
        <taxon>Ferrithrix</taxon>
    </lineage>
</organism>
<accession>A0A1M4S5K7</accession>
<gene>
    <name evidence="5" type="ORF">SAMN02745225_00078</name>
</gene>
<dbReference type="EMBL" id="FQUL01000001">
    <property type="protein sequence ID" value="SHE27494.1"/>
    <property type="molecule type" value="Genomic_DNA"/>
</dbReference>
<dbReference type="OrthoDB" id="3177347at2"/>
<dbReference type="Pfam" id="PF00005">
    <property type="entry name" value="ABC_tran"/>
    <property type="match status" value="1"/>
</dbReference>
<evidence type="ECO:0000256" key="2">
    <source>
        <dbReference type="ARBA" id="ARBA00022741"/>
    </source>
</evidence>
<dbReference type="Gene3D" id="3.40.50.300">
    <property type="entry name" value="P-loop containing nucleotide triphosphate hydrolases"/>
    <property type="match status" value="1"/>
</dbReference>
<dbReference type="CDD" id="cd03230">
    <property type="entry name" value="ABC_DR_subfamily_A"/>
    <property type="match status" value="1"/>
</dbReference>
<dbReference type="GO" id="GO:0005524">
    <property type="term" value="F:ATP binding"/>
    <property type="evidence" value="ECO:0007669"/>
    <property type="project" value="UniProtKB-KW"/>
</dbReference>
<dbReference type="PANTHER" id="PTHR42939">
    <property type="entry name" value="ABC TRANSPORTER ATP-BINDING PROTEIN ALBC-RELATED"/>
    <property type="match status" value="1"/>
</dbReference>
<reference evidence="6" key="1">
    <citation type="submission" date="2016-11" db="EMBL/GenBank/DDBJ databases">
        <authorList>
            <person name="Varghese N."/>
            <person name="Submissions S."/>
        </authorList>
    </citation>
    <scope>NUCLEOTIDE SEQUENCE [LARGE SCALE GENOMIC DNA]</scope>
    <source>
        <strain evidence="6">DSM 19514</strain>
    </source>
</reference>
<dbReference type="PANTHER" id="PTHR42939:SF1">
    <property type="entry name" value="ABC TRANSPORTER ATP-BINDING PROTEIN ALBC-RELATED"/>
    <property type="match status" value="1"/>
</dbReference>
<evidence type="ECO:0000313" key="5">
    <source>
        <dbReference type="EMBL" id="SHE27494.1"/>
    </source>
</evidence>
<dbReference type="RefSeq" id="WP_072787637.1">
    <property type="nucleotide sequence ID" value="NZ_FQUL01000001.1"/>
</dbReference>
<dbReference type="AlphaFoldDB" id="A0A1M4S5K7"/>
<evidence type="ECO:0000259" key="4">
    <source>
        <dbReference type="PROSITE" id="PS50893"/>
    </source>
</evidence>
<dbReference type="InterPro" id="IPR027417">
    <property type="entry name" value="P-loop_NTPase"/>
</dbReference>
<evidence type="ECO:0000313" key="6">
    <source>
        <dbReference type="Proteomes" id="UP000184295"/>
    </source>
</evidence>
<dbReference type="SUPFAM" id="SSF52540">
    <property type="entry name" value="P-loop containing nucleoside triphosphate hydrolases"/>
    <property type="match status" value="1"/>
</dbReference>
<dbReference type="STRING" id="1121881.SAMN02745225_00078"/>
<dbReference type="InterPro" id="IPR051782">
    <property type="entry name" value="ABC_Transporter_VariousFunc"/>
</dbReference>